<dbReference type="GO" id="GO:0022857">
    <property type="term" value="F:transmembrane transporter activity"/>
    <property type="evidence" value="ECO:0007669"/>
    <property type="project" value="TreeGrafter"/>
</dbReference>
<keyword evidence="5 7" id="KW-0472">Membrane</keyword>
<organism evidence="10 11">
    <name type="scientific">Ancylomarina euxinus</name>
    <dbReference type="NCBI Taxonomy" id="2283627"/>
    <lineage>
        <taxon>Bacteria</taxon>
        <taxon>Pseudomonadati</taxon>
        <taxon>Bacteroidota</taxon>
        <taxon>Bacteroidia</taxon>
        <taxon>Marinilabiliales</taxon>
        <taxon>Marinifilaceae</taxon>
        <taxon>Ancylomarina</taxon>
    </lineage>
</organism>
<evidence type="ECO:0008006" key="12">
    <source>
        <dbReference type="Google" id="ProtNLM"/>
    </source>
</evidence>
<feature type="domain" description="MacB-like periplasmic core" evidence="9">
    <location>
        <begin position="21"/>
        <end position="255"/>
    </location>
</feature>
<evidence type="ECO:0000256" key="6">
    <source>
        <dbReference type="ARBA" id="ARBA00038076"/>
    </source>
</evidence>
<dbReference type="PANTHER" id="PTHR30572:SF4">
    <property type="entry name" value="ABC TRANSPORTER PERMEASE YTRF"/>
    <property type="match status" value="1"/>
</dbReference>
<protein>
    <recommendedName>
        <fullName evidence="12">ABC transporter permease</fullName>
    </recommendedName>
</protein>
<reference evidence="10 11" key="1">
    <citation type="submission" date="2018-07" db="EMBL/GenBank/DDBJ databases">
        <title>Draft genome sequence of Ancylomarina sp. M1P.</title>
        <authorList>
            <person name="Yadav S."/>
            <person name="Villanueva L."/>
            <person name="Damste J.S.S."/>
        </authorList>
    </citation>
    <scope>NUCLEOTIDE SEQUENCE [LARGE SCALE GENOMIC DNA]</scope>
    <source>
        <strain evidence="10 11">M1P</strain>
    </source>
</reference>
<evidence type="ECO:0000259" key="9">
    <source>
        <dbReference type="Pfam" id="PF12704"/>
    </source>
</evidence>
<evidence type="ECO:0000256" key="2">
    <source>
        <dbReference type="ARBA" id="ARBA00022475"/>
    </source>
</evidence>
<dbReference type="PANTHER" id="PTHR30572">
    <property type="entry name" value="MEMBRANE COMPONENT OF TRANSPORTER-RELATED"/>
    <property type="match status" value="1"/>
</dbReference>
<evidence type="ECO:0000313" key="10">
    <source>
        <dbReference type="EMBL" id="RRG21929.1"/>
    </source>
</evidence>
<sequence length="412" mass="45594">MQLEENVQAAFNGLREHKFRSFLTMLGIIFGVASVIAMLSIGEGAKREAIKKYQQLGVNNIIIRDMDLSDKELESVRAKFSPGLSLKDAQAIKDIVPQIVDLAPQAEKKADVKYQDKSIKATLIGVTPSYSEILNYTTESGSFVNKDHQNRQLKVCVIGTDIASKFFTVDDPIGQSIKVDDQWLEVIGVLNSKSLFTETVGELASRDLNSDIYIPLSTFHKRFEKEKLLSSELKQITIKLEGSENISQISNIVENLINRHHFNNKDFSIVIPIELLKQEEKERRIYNILLGSIAAISLLVGGIGIMNIMLATVMERTREIGVRRAIGAKKDDILSQFITESLVLSITGGVIGVILGLTLSITISLSTAITTSVTLYSVLIAFLFSVLVGVTFGYLPARKAARLSPIESIRYE</sequence>
<dbReference type="InterPro" id="IPR003838">
    <property type="entry name" value="ABC3_permease_C"/>
</dbReference>
<feature type="transmembrane region" description="Helical" evidence="7">
    <location>
        <begin position="285"/>
        <end position="310"/>
    </location>
</feature>
<dbReference type="Pfam" id="PF12704">
    <property type="entry name" value="MacB_PCD"/>
    <property type="match status" value="1"/>
</dbReference>
<dbReference type="AlphaFoldDB" id="A0A425Y1Y0"/>
<comment type="subcellular location">
    <subcellularLocation>
        <location evidence="1">Cell membrane</location>
        <topology evidence="1">Multi-pass membrane protein</topology>
    </subcellularLocation>
</comment>
<evidence type="ECO:0000259" key="8">
    <source>
        <dbReference type="Pfam" id="PF02687"/>
    </source>
</evidence>
<comment type="similarity">
    <text evidence="6">Belongs to the ABC-4 integral membrane protein family.</text>
</comment>
<keyword evidence="3 7" id="KW-0812">Transmembrane</keyword>
<feature type="transmembrane region" description="Helical" evidence="7">
    <location>
        <begin position="342"/>
        <end position="361"/>
    </location>
</feature>
<dbReference type="Pfam" id="PF02687">
    <property type="entry name" value="FtsX"/>
    <property type="match status" value="1"/>
</dbReference>
<evidence type="ECO:0000256" key="4">
    <source>
        <dbReference type="ARBA" id="ARBA00022989"/>
    </source>
</evidence>
<keyword evidence="11" id="KW-1185">Reference proteome</keyword>
<feature type="domain" description="ABC3 transporter permease C-terminal" evidence="8">
    <location>
        <begin position="292"/>
        <end position="405"/>
    </location>
</feature>
<gene>
    <name evidence="10" type="ORF">DWB61_09280</name>
</gene>
<dbReference type="InterPro" id="IPR025857">
    <property type="entry name" value="MacB_PCD"/>
</dbReference>
<evidence type="ECO:0000256" key="7">
    <source>
        <dbReference type="SAM" id="Phobius"/>
    </source>
</evidence>
<evidence type="ECO:0000313" key="11">
    <source>
        <dbReference type="Proteomes" id="UP000285794"/>
    </source>
</evidence>
<feature type="transmembrane region" description="Helical" evidence="7">
    <location>
        <begin position="22"/>
        <end position="42"/>
    </location>
</feature>
<comment type="caution">
    <text evidence="10">The sequence shown here is derived from an EMBL/GenBank/DDBJ whole genome shotgun (WGS) entry which is preliminary data.</text>
</comment>
<evidence type="ECO:0000256" key="1">
    <source>
        <dbReference type="ARBA" id="ARBA00004651"/>
    </source>
</evidence>
<feature type="transmembrane region" description="Helical" evidence="7">
    <location>
        <begin position="373"/>
        <end position="395"/>
    </location>
</feature>
<proteinExistence type="inferred from homology"/>
<accession>A0A425Y1Y0</accession>
<evidence type="ECO:0000256" key="3">
    <source>
        <dbReference type="ARBA" id="ARBA00022692"/>
    </source>
</evidence>
<name>A0A425Y1Y0_9BACT</name>
<dbReference type="GO" id="GO:0005886">
    <property type="term" value="C:plasma membrane"/>
    <property type="evidence" value="ECO:0007669"/>
    <property type="project" value="UniProtKB-SubCell"/>
</dbReference>
<dbReference type="InterPro" id="IPR050250">
    <property type="entry name" value="Macrolide_Exporter_MacB"/>
</dbReference>
<dbReference type="OrthoDB" id="9770036at2"/>
<keyword evidence="2" id="KW-1003">Cell membrane</keyword>
<keyword evidence="4 7" id="KW-1133">Transmembrane helix</keyword>
<dbReference type="EMBL" id="QQWG01000007">
    <property type="protein sequence ID" value="RRG21929.1"/>
    <property type="molecule type" value="Genomic_DNA"/>
</dbReference>
<dbReference type="RefSeq" id="WP_125030615.1">
    <property type="nucleotide sequence ID" value="NZ_JAPXVP010000007.1"/>
</dbReference>
<dbReference type="Proteomes" id="UP000285794">
    <property type="component" value="Unassembled WGS sequence"/>
</dbReference>
<evidence type="ECO:0000256" key="5">
    <source>
        <dbReference type="ARBA" id="ARBA00023136"/>
    </source>
</evidence>